<evidence type="ECO:0000256" key="3">
    <source>
        <dbReference type="SAM" id="SignalP"/>
    </source>
</evidence>
<reference evidence="7" key="2">
    <citation type="submission" date="2025-08" db="UniProtKB">
        <authorList>
            <consortium name="RefSeq"/>
        </authorList>
    </citation>
    <scope>IDENTIFICATION</scope>
</reference>
<dbReference type="GO" id="GO:0009251">
    <property type="term" value="P:glucan catabolic process"/>
    <property type="evidence" value="ECO:0007669"/>
    <property type="project" value="TreeGrafter"/>
</dbReference>
<evidence type="ECO:0000313" key="7">
    <source>
        <dbReference type="RefSeq" id="XP_020104930.1"/>
    </source>
</evidence>
<dbReference type="AlphaFoldDB" id="A0A6P5GHY7"/>
<protein>
    <submittedName>
        <fullName evidence="7">Uncharacterized protein LOC109721635</fullName>
    </submittedName>
</protein>
<evidence type="ECO:0000259" key="4">
    <source>
        <dbReference type="Pfam" id="PF00933"/>
    </source>
</evidence>
<feature type="chain" id="PRO_5028249349" evidence="3">
    <location>
        <begin position="24"/>
        <end position="627"/>
    </location>
</feature>
<evidence type="ECO:0000259" key="5">
    <source>
        <dbReference type="Pfam" id="PF01915"/>
    </source>
</evidence>
<dbReference type="Pfam" id="PF01915">
    <property type="entry name" value="Glyco_hydro_3_C"/>
    <property type="match status" value="1"/>
</dbReference>
<dbReference type="Gene3D" id="3.20.20.300">
    <property type="entry name" value="Glycoside hydrolase, family 3, N-terminal domain"/>
    <property type="match status" value="1"/>
</dbReference>
<dbReference type="OrthoDB" id="47059at2759"/>
<feature type="signal peptide" evidence="3">
    <location>
        <begin position="1"/>
        <end position="23"/>
    </location>
</feature>
<dbReference type="Pfam" id="PF00933">
    <property type="entry name" value="Glyco_hydro_3"/>
    <property type="match status" value="1"/>
</dbReference>
<dbReference type="Gene3D" id="3.40.50.1700">
    <property type="entry name" value="Glycoside hydrolase family 3 C-terminal domain"/>
    <property type="match status" value="1"/>
</dbReference>
<keyword evidence="6" id="KW-1185">Reference proteome</keyword>
<dbReference type="InterPro" id="IPR002772">
    <property type="entry name" value="Glyco_hydro_3_C"/>
</dbReference>
<dbReference type="InterPro" id="IPR051915">
    <property type="entry name" value="Cellulose_Degrad_GH3"/>
</dbReference>
<feature type="domain" description="Glycoside hydrolase family 3 N-terminal" evidence="4">
    <location>
        <begin position="47"/>
        <end position="375"/>
    </location>
</feature>
<reference evidence="6" key="1">
    <citation type="journal article" date="2015" name="Nat. Genet.">
        <title>The pineapple genome and the evolution of CAM photosynthesis.</title>
        <authorList>
            <person name="Ming R."/>
            <person name="VanBuren R."/>
            <person name="Wai C.M."/>
            <person name="Tang H."/>
            <person name="Schatz M.C."/>
            <person name="Bowers J.E."/>
            <person name="Lyons E."/>
            <person name="Wang M.L."/>
            <person name="Chen J."/>
            <person name="Biggers E."/>
            <person name="Zhang J."/>
            <person name="Huang L."/>
            <person name="Zhang L."/>
            <person name="Miao W."/>
            <person name="Zhang J."/>
            <person name="Ye Z."/>
            <person name="Miao C."/>
            <person name="Lin Z."/>
            <person name="Wang H."/>
            <person name="Zhou H."/>
            <person name="Yim W.C."/>
            <person name="Priest H.D."/>
            <person name="Zheng C."/>
            <person name="Woodhouse M."/>
            <person name="Edger P.P."/>
            <person name="Guyot R."/>
            <person name="Guo H.B."/>
            <person name="Guo H."/>
            <person name="Zheng G."/>
            <person name="Singh R."/>
            <person name="Sharma A."/>
            <person name="Min X."/>
            <person name="Zheng Y."/>
            <person name="Lee H."/>
            <person name="Gurtowski J."/>
            <person name="Sedlazeck F.J."/>
            <person name="Harkess A."/>
            <person name="McKain M.R."/>
            <person name="Liao Z."/>
            <person name="Fang J."/>
            <person name="Liu J."/>
            <person name="Zhang X."/>
            <person name="Zhang Q."/>
            <person name="Hu W."/>
            <person name="Qin Y."/>
            <person name="Wang K."/>
            <person name="Chen L.Y."/>
            <person name="Shirley N."/>
            <person name="Lin Y.R."/>
            <person name="Liu L.Y."/>
            <person name="Hernandez A.G."/>
            <person name="Wright C.L."/>
            <person name="Bulone V."/>
            <person name="Tuskan G.A."/>
            <person name="Heath K."/>
            <person name="Zee F."/>
            <person name="Moore P.H."/>
            <person name="Sunkar R."/>
            <person name="Leebens-Mack J.H."/>
            <person name="Mockler T."/>
            <person name="Bennetzen J.L."/>
            <person name="Freeling M."/>
            <person name="Sankoff D."/>
            <person name="Paterson A.H."/>
            <person name="Zhu X."/>
            <person name="Yang X."/>
            <person name="Smith J.A."/>
            <person name="Cushman J.C."/>
            <person name="Paull R.E."/>
            <person name="Yu Q."/>
        </authorList>
    </citation>
    <scope>NUCLEOTIDE SEQUENCE [LARGE SCALE GENOMIC DNA]</scope>
    <source>
        <strain evidence="6">cv. F153</strain>
    </source>
</reference>
<dbReference type="RefSeq" id="XP_020104930.1">
    <property type="nucleotide sequence ID" value="XM_020249341.1"/>
</dbReference>
<dbReference type="FunFam" id="3.40.50.1700:FF:000002">
    <property type="entry name" value="Glycosyl hydrolase family protein"/>
    <property type="match status" value="1"/>
</dbReference>
<gene>
    <name evidence="7" type="primary">LOC109721635</name>
</gene>
<dbReference type="SUPFAM" id="SSF52279">
    <property type="entry name" value="Beta-D-glucan exohydrolase, C-terminal domain"/>
    <property type="match status" value="1"/>
</dbReference>
<dbReference type="PANTHER" id="PTHR30620:SF120">
    <property type="entry name" value="GLYCOSYL HYDROLASE FAMILY 3 N TERMINAL DOMAIN CONTAINING PROTEIN, EXPRESSED"/>
    <property type="match status" value="1"/>
</dbReference>
<evidence type="ECO:0000313" key="6">
    <source>
        <dbReference type="Proteomes" id="UP000515123"/>
    </source>
</evidence>
<dbReference type="InterPro" id="IPR036881">
    <property type="entry name" value="Glyco_hydro_3_C_sf"/>
</dbReference>
<feature type="domain" description="Glycoside hydrolase family 3 C-terminal" evidence="5">
    <location>
        <begin position="412"/>
        <end position="621"/>
    </location>
</feature>
<evidence type="ECO:0000256" key="1">
    <source>
        <dbReference type="ARBA" id="ARBA00022801"/>
    </source>
</evidence>
<keyword evidence="2" id="KW-0326">Glycosidase</keyword>
<name>A0A6P5GHY7_ANACO</name>
<dbReference type="InterPro" id="IPR036962">
    <property type="entry name" value="Glyco_hydro_3_N_sf"/>
</dbReference>
<proteinExistence type="predicted"/>
<accession>A0A6P5GHY7</accession>
<keyword evidence="1" id="KW-0378">Hydrolase</keyword>
<dbReference type="GO" id="GO:0008422">
    <property type="term" value="F:beta-glucosidase activity"/>
    <property type="evidence" value="ECO:0007669"/>
    <property type="project" value="TreeGrafter"/>
</dbReference>
<sequence length="627" mass="68626">MEVLWSSVVVFFLLNCFLATGGAEYLKYKDPRQPLNVRINDLLSRMTLAEKIGQMSQIERVNASFDVMQKYFIGSVLSGGGSVPSPQASVETWVNMVNEIQRGSLSTRLGIPMIYGIDAVHGHNNVYRATVFPHNIGLGATRDPALVKKIGAATALEVRATGIPYVFAPCIAVCRDPRWGRCYESYSEDPKIVQEMTEIIPGLQGDIPANSPKGVPYVAGKTKVAACSKHYVGDGGTYMGINENNTIISQHGLLSIHMPPYYNAVIKGVSTVMVSYSSWNGVKMHANHYLVTDFLKNKLRFRGFVISDWQGLDRITSPPHADYPYSIKLGILAGIDMVMIPYSYTEFITDLTNLVQNNTIPMSRIDDAVRRILRVKFTMGLFENPFADLSLSDQLGKQEHRDLAREAVRKSLVLLKNGKYSEKPLLPLPKRAGKILVAGSHADNLGYQCGGWTITWQGLGGNTLTSGTTILDGIKSTVNPSTQVIYSENPGVDYVKQSGFSYAIVVVGEYPYAETFGDNLNLTIPEPGPSVIQNVCGSVNCVVVVISGRPLIIEPYINTIDALVAAWLPGTEGQGVADVLFGDYGFSGKLSRTWFRSVDQLPMNVGDPHYDPLFPFGFGLQTAPSNA</sequence>
<dbReference type="PANTHER" id="PTHR30620">
    <property type="entry name" value="PERIPLASMIC BETA-GLUCOSIDASE-RELATED"/>
    <property type="match status" value="1"/>
</dbReference>
<dbReference type="Proteomes" id="UP000515123">
    <property type="component" value="Linkage group 15"/>
</dbReference>
<dbReference type="SUPFAM" id="SSF51445">
    <property type="entry name" value="(Trans)glycosidases"/>
    <property type="match status" value="1"/>
</dbReference>
<dbReference type="PRINTS" id="PR00133">
    <property type="entry name" value="GLHYDRLASE3"/>
</dbReference>
<dbReference type="InterPro" id="IPR017853">
    <property type="entry name" value="GH"/>
</dbReference>
<organism evidence="6 7">
    <name type="scientific">Ananas comosus</name>
    <name type="common">Pineapple</name>
    <name type="synonym">Ananas ananas</name>
    <dbReference type="NCBI Taxonomy" id="4615"/>
    <lineage>
        <taxon>Eukaryota</taxon>
        <taxon>Viridiplantae</taxon>
        <taxon>Streptophyta</taxon>
        <taxon>Embryophyta</taxon>
        <taxon>Tracheophyta</taxon>
        <taxon>Spermatophyta</taxon>
        <taxon>Magnoliopsida</taxon>
        <taxon>Liliopsida</taxon>
        <taxon>Poales</taxon>
        <taxon>Bromeliaceae</taxon>
        <taxon>Bromelioideae</taxon>
        <taxon>Ananas</taxon>
    </lineage>
</organism>
<dbReference type="FunFam" id="3.20.20.300:FF:000003">
    <property type="entry name" value="Beta-D-glucan exohydrolase isoenzyme ExoI"/>
    <property type="match status" value="1"/>
</dbReference>
<keyword evidence="3" id="KW-0732">Signal</keyword>
<evidence type="ECO:0000256" key="2">
    <source>
        <dbReference type="ARBA" id="ARBA00023295"/>
    </source>
</evidence>
<dbReference type="GeneID" id="109721635"/>
<dbReference type="InterPro" id="IPR001764">
    <property type="entry name" value="Glyco_hydro_3_N"/>
</dbReference>